<proteinExistence type="predicted"/>
<gene>
    <name evidence="1" type="ORF">F3Y22_tig00110694pilonHSYRG00234</name>
</gene>
<evidence type="ECO:0000313" key="1">
    <source>
        <dbReference type="EMBL" id="KAE8695674.1"/>
    </source>
</evidence>
<sequence>MAFISLDEALIGPVKRESWQQSFWSVRQRRRGSTEASTTAGRDIWLGLLEAVGGVGRLELTGTLGEAMASGS</sequence>
<dbReference type="AlphaFoldDB" id="A0A6A2ZUP9"/>
<protein>
    <submittedName>
        <fullName evidence="1">Uncharacterized protein</fullName>
    </submittedName>
</protein>
<reference evidence="1" key="1">
    <citation type="submission" date="2019-09" db="EMBL/GenBank/DDBJ databases">
        <title>Draft genome information of white flower Hibiscus syriacus.</title>
        <authorList>
            <person name="Kim Y.-M."/>
        </authorList>
    </citation>
    <scope>NUCLEOTIDE SEQUENCE [LARGE SCALE GENOMIC DNA]</scope>
    <source>
        <strain evidence="1">YM2019G1</strain>
    </source>
</reference>
<name>A0A6A2ZUP9_HIBSY</name>
<dbReference type="EMBL" id="VEPZ02001077">
    <property type="protein sequence ID" value="KAE8695674.1"/>
    <property type="molecule type" value="Genomic_DNA"/>
</dbReference>
<dbReference type="Proteomes" id="UP000436088">
    <property type="component" value="Unassembled WGS sequence"/>
</dbReference>
<comment type="caution">
    <text evidence="1">The sequence shown here is derived from an EMBL/GenBank/DDBJ whole genome shotgun (WGS) entry which is preliminary data.</text>
</comment>
<accession>A0A6A2ZUP9</accession>
<organism evidence="1 2">
    <name type="scientific">Hibiscus syriacus</name>
    <name type="common">Rose of Sharon</name>
    <dbReference type="NCBI Taxonomy" id="106335"/>
    <lineage>
        <taxon>Eukaryota</taxon>
        <taxon>Viridiplantae</taxon>
        <taxon>Streptophyta</taxon>
        <taxon>Embryophyta</taxon>
        <taxon>Tracheophyta</taxon>
        <taxon>Spermatophyta</taxon>
        <taxon>Magnoliopsida</taxon>
        <taxon>eudicotyledons</taxon>
        <taxon>Gunneridae</taxon>
        <taxon>Pentapetalae</taxon>
        <taxon>rosids</taxon>
        <taxon>malvids</taxon>
        <taxon>Malvales</taxon>
        <taxon>Malvaceae</taxon>
        <taxon>Malvoideae</taxon>
        <taxon>Hibiscus</taxon>
    </lineage>
</organism>
<evidence type="ECO:0000313" key="2">
    <source>
        <dbReference type="Proteomes" id="UP000436088"/>
    </source>
</evidence>
<keyword evidence="2" id="KW-1185">Reference proteome</keyword>